<dbReference type="InterPro" id="IPR049527">
    <property type="entry name" value="ABC_permease_NisG-like"/>
</dbReference>
<gene>
    <name evidence="2" type="primary">nsuG</name>
</gene>
<reference evidence="2" key="1">
    <citation type="journal article" date="2006" name="Appl. Environ. Microbiol.">
        <title>Molecular and genetic characterization of a novel nisin variant produced by Streptococcus uberis.</title>
        <authorList>
            <person name="Wirawan R.E."/>
            <person name="Klesse N.A."/>
            <person name="Jack R.W."/>
            <person name="Tagg J.R."/>
        </authorList>
    </citation>
    <scope>NUCLEOTIDE SEQUENCE</scope>
    <source>
        <strain evidence="2">42</strain>
    </source>
</reference>
<evidence type="ECO:0000313" key="2">
    <source>
        <dbReference type="EMBL" id="ABA00877.1"/>
    </source>
</evidence>
<feature type="transmembrane region" description="Helical" evidence="1">
    <location>
        <begin position="48"/>
        <end position="68"/>
    </location>
</feature>
<dbReference type="RefSeq" id="WP_247213749.1">
    <property type="nucleotide sequence ID" value="NZ_JALLEH010000001.1"/>
</dbReference>
<organism evidence="2">
    <name type="scientific">Streptococcus uberis</name>
    <dbReference type="NCBI Taxonomy" id="1349"/>
    <lineage>
        <taxon>Bacteria</taxon>
        <taxon>Bacillati</taxon>
        <taxon>Bacillota</taxon>
        <taxon>Bacilli</taxon>
        <taxon>Lactobacillales</taxon>
        <taxon>Streptococcaceae</taxon>
        <taxon>Streptococcus</taxon>
    </lineage>
</organism>
<keyword evidence="1" id="KW-1133">Transmembrane helix</keyword>
<feature type="transmembrane region" description="Helical" evidence="1">
    <location>
        <begin position="16"/>
        <end position="36"/>
    </location>
</feature>
<keyword evidence="1" id="KW-0812">Transmembrane</keyword>
<dbReference type="CDD" id="cd21810">
    <property type="entry name" value="ABC-2_lan_permease_NisG-like"/>
    <property type="match status" value="1"/>
</dbReference>
<keyword evidence="1" id="KW-0472">Membrane</keyword>
<protein>
    <submittedName>
        <fullName evidence="2">NsuG</fullName>
    </submittedName>
</protein>
<proteinExistence type="predicted"/>
<name>Q2QBT1_STRUB</name>
<dbReference type="AlphaFoldDB" id="Q2QBT1"/>
<feature type="transmembrane region" description="Helical" evidence="1">
    <location>
        <begin position="150"/>
        <end position="172"/>
    </location>
</feature>
<evidence type="ECO:0000256" key="1">
    <source>
        <dbReference type="SAM" id="Phobius"/>
    </source>
</evidence>
<dbReference type="EMBL" id="DQ146939">
    <property type="protein sequence ID" value="ABA00877.1"/>
    <property type="molecule type" value="Genomic_DNA"/>
</dbReference>
<sequence length="230" mass="26524">MNKIIKSELLKWKGSFALNLILVLAIIQLFTIPLYLHFTNNLVLIENIIFLPMLGYCILASILSILLYEQEEKANSFQNIKSEKNRSSIWGMKLISTDLLMVLLGVPVWIVVGFGFDRLSYYAYVGVITWLLLVLLNHFHMLLSLIMTKVGNLVIAFIECLFIIFATNKVFLKSFWLPIALPVNLILEFGGNKILMIFAYLVGFIILLYFCNLTVITEFENQKKKKLYKK</sequence>
<accession>Q2QBT1</accession>
<feature type="transmembrane region" description="Helical" evidence="1">
    <location>
        <begin position="194"/>
        <end position="216"/>
    </location>
</feature>
<feature type="transmembrane region" description="Helical" evidence="1">
    <location>
        <begin position="89"/>
        <end position="115"/>
    </location>
</feature>
<feature type="transmembrane region" description="Helical" evidence="1">
    <location>
        <begin position="121"/>
        <end position="143"/>
    </location>
</feature>